<feature type="compositionally biased region" description="Polar residues" evidence="1">
    <location>
        <begin position="63"/>
        <end position="73"/>
    </location>
</feature>
<evidence type="ECO:0000313" key="4">
    <source>
        <dbReference type="Proteomes" id="UP001056384"/>
    </source>
</evidence>
<dbReference type="Proteomes" id="UP001056384">
    <property type="component" value="Chromosome 3"/>
</dbReference>
<protein>
    <submittedName>
        <fullName evidence="3">Uncharacterized protein</fullName>
    </submittedName>
</protein>
<keyword evidence="2" id="KW-1133">Transmembrane helix</keyword>
<dbReference type="EMBL" id="CP099420">
    <property type="protein sequence ID" value="USW51447.1"/>
    <property type="molecule type" value="Genomic_DNA"/>
</dbReference>
<evidence type="ECO:0000313" key="3">
    <source>
        <dbReference type="EMBL" id="USW51447.1"/>
    </source>
</evidence>
<reference evidence="3" key="1">
    <citation type="submission" date="2022-06" db="EMBL/GenBank/DDBJ databases">
        <title>Complete genome sequences of two strains of the flax pathogen Septoria linicola.</title>
        <authorList>
            <person name="Lapalu N."/>
            <person name="Simon A."/>
            <person name="Demenou B."/>
            <person name="Paumier D."/>
            <person name="Guillot M.-P."/>
            <person name="Gout L."/>
            <person name="Valade R."/>
        </authorList>
    </citation>
    <scope>NUCLEOTIDE SEQUENCE</scope>
    <source>
        <strain evidence="3">SE15195</strain>
    </source>
</reference>
<feature type="transmembrane region" description="Helical" evidence="2">
    <location>
        <begin position="186"/>
        <end position="207"/>
    </location>
</feature>
<name>A0A9Q9ASY8_9PEZI</name>
<accession>A0A9Q9ASY8</accession>
<keyword evidence="4" id="KW-1185">Reference proteome</keyword>
<keyword evidence="2" id="KW-0812">Transmembrane</keyword>
<feature type="region of interest" description="Disordered" evidence="1">
    <location>
        <begin position="57"/>
        <end position="87"/>
    </location>
</feature>
<sequence>MSSTLRLHAAPAVQDELPERARPVSNPHQRPLSAMRPSLRSIFEQDQSARAFYMSRQRAHSTPLRTSSHSTRPVLSLPADQIPTEPPPAYRARARLDELDFPPAYDEPPTYNEVWDSVIRGQIRPSYNTVRVSRQNRAREAVDRMVIDRLIREAEPQEGQDLLQDSATQHIVSVTATRSSFRSVDWVCVVLICFFVAVIALLSWGIVRMIDES</sequence>
<evidence type="ECO:0000256" key="1">
    <source>
        <dbReference type="SAM" id="MobiDB-lite"/>
    </source>
</evidence>
<feature type="region of interest" description="Disordered" evidence="1">
    <location>
        <begin position="1"/>
        <end position="34"/>
    </location>
</feature>
<proteinExistence type="predicted"/>
<organism evidence="3 4">
    <name type="scientific">Septoria linicola</name>
    <dbReference type="NCBI Taxonomy" id="215465"/>
    <lineage>
        <taxon>Eukaryota</taxon>
        <taxon>Fungi</taxon>
        <taxon>Dikarya</taxon>
        <taxon>Ascomycota</taxon>
        <taxon>Pezizomycotina</taxon>
        <taxon>Dothideomycetes</taxon>
        <taxon>Dothideomycetidae</taxon>
        <taxon>Mycosphaerellales</taxon>
        <taxon>Mycosphaerellaceae</taxon>
        <taxon>Septoria</taxon>
    </lineage>
</organism>
<keyword evidence="2" id="KW-0472">Membrane</keyword>
<evidence type="ECO:0000256" key="2">
    <source>
        <dbReference type="SAM" id="Phobius"/>
    </source>
</evidence>
<dbReference type="AlphaFoldDB" id="A0A9Q9ASY8"/>
<gene>
    <name evidence="3" type="ORF">Slin15195_G047660</name>
</gene>